<proteinExistence type="predicted"/>
<comment type="caution">
    <text evidence="1">The sequence shown here is derived from an EMBL/GenBank/DDBJ whole genome shotgun (WGS) entry which is preliminary data.</text>
</comment>
<keyword evidence="2" id="KW-1185">Reference proteome</keyword>
<sequence length="820" mass="94111">MMSLRLVPPQSQEFRPSAPCRTVRNNPPGNSNKDIFYTNLPRVNLSLSFDHREQVRGRWSSLPKMYQPQSYQYTRDNICYLVDSNHSYSKNRHHIYSKVSQSPHKQSKPFIYSTNRFLDYIPKFENNRKLLIENSLYLRRIEPLKADILLPTHKQSELNILSIPAPPINFKKPIHDIFQTHNAIPSINPRTNKYLSELNGFSPSIRNMIPIANSSEYSANCFPISFHPIPEIHPQGYKTRCLSRLVMGINKANNYDSLLNNDQIGYFKRKHRVDITSNELSIIGFSTFRELRYKNVFYSSRICISPSKQVNSSQHLEIPYNILNDKCTDAYTFSNVYKPCLFPKVHLEPIISPVLQPSDISSLQECNVCLLEAFTTKLPYDVLVKASPNTKYRSPHSTHNDSTTDVQLMQNNRTQNTLSRSNMLHSTLSDIINSNQPMQSTTILNSDHITIHQPKFPTNNPLTTISTVGPKNTNVSLLSNELLPYTINMPSTSLSSNSYSTKLSSAYLNLTKTGSHSNYARTSLIPSPPNITFNDSLFEPNLRPNQYLEKENLFNKDQCNNKHILNTVSCAKDEKQLLFKEYPEESPISLIQSTERVIYSPYGSQSLSLEQIVDDCKYIAIQQNNNSIQLQYLQAFHSQSDDDIASNLFTIRVNEVSEIDHPTPNNCKDFLIEDNIVNSPMVTDFIKEIVNNILLQLDFNLITNVQCMGYDISNNSRKTLAYDKPSSTISYKRKSMTSYAHYASLLHSSSSMGCVNMLRDQLKVNQIMRRTMENQTNRKMKSRRLGDALTNLFDITHAYTYSYYHSHNNFEDTSSDEDVN</sequence>
<name>A0AAV7JL64_9METZ</name>
<evidence type="ECO:0000313" key="2">
    <source>
        <dbReference type="Proteomes" id="UP001165289"/>
    </source>
</evidence>
<reference evidence="1 2" key="1">
    <citation type="journal article" date="2023" name="BMC Biol.">
        <title>The compact genome of the sponge Oopsacas minuta (Hexactinellida) is lacking key metazoan core genes.</title>
        <authorList>
            <person name="Santini S."/>
            <person name="Schenkelaars Q."/>
            <person name="Jourda C."/>
            <person name="Duchesne M."/>
            <person name="Belahbib H."/>
            <person name="Rocher C."/>
            <person name="Selva M."/>
            <person name="Riesgo A."/>
            <person name="Vervoort M."/>
            <person name="Leys S.P."/>
            <person name="Kodjabachian L."/>
            <person name="Le Bivic A."/>
            <person name="Borchiellini C."/>
            <person name="Claverie J.M."/>
            <person name="Renard E."/>
        </authorList>
    </citation>
    <scope>NUCLEOTIDE SEQUENCE [LARGE SCALE GENOMIC DNA]</scope>
    <source>
        <strain evidence="1">SPO-2</strain>
    </source>
</reference>
<accession>A0AAV7JL64</accession>
<evidence type="ECO:0000313" key="1">
    <source>
        <dbReference type="EMBL" id="KAI6649589.1"/>
    </source>
</evidence>
<organism evidence="1 2">
    <name type="scientific">Oopsacas minuta</name>
    <dbReference type="NCBI Taxonomy" id="111878"/>
    <lineage>
        <taxon>Eukaryota</taxon>
        <taxon>Metazoa</taxon>
        <taxon>Porifera</taxon>
        <taxon>Hexactinellida</taxon>
        <taxon>Hexasterophora</taxon>
        <taxon>Lyssacinosida</taxon>
        <taxon>Leucopsacidae</taxon>
        <taxon>Oopsacas</taxon>
    </lineage>
</organism>
<dbReference type="EMBL" id="JAKMXF010000320">
    <property type="protein sequence ID" value="KAI6649589.1"/>
    <property type="molecule type" value="Genomic_DNA"/>
</dbReference>
<protein>
    <submittedName>
        <fullName evidence="1">Uncharacterized protein</fullName>
    </submittedName>
</protein>
<dbReference type="AlphaFoldDB" id="A0AAV7JL64"/>
<dbReference type="Proteomes" id="UP001165289">
    <property type="component" value="Unassembled WGS sequence"/>
</dbReference>
<gene>
    <name evidence="1" type="ORF">LOD99_6755</name>
</gene>